<dbReference type="AlphaFoldDB" id="A0A7X2Z1T5"/>
<comment type="caution">
    <text evidence="2">The sequence shown here is derived from an EMBL/GenBank/DDBJ whole genome shotgun (WGS) entry which is preliminary data.</text>
</comment>
<name>A0A7X2Z1T5_9BACL</name>
<dbReference type="Pfam" id="PF07812">
    <property type="entry name" value="TfuA"/>
    <property type="match status" value="1"/>
</dbReference>
<sequence>MSHNQVCQFLKVKADLRGPIKRGDLQNIPDDAKIVAIVDGVFHMNLSVTPREVLSVLKRGVKVIGSSSMGALRAAELDVYGMVGIGDVYRMYKDKIIESDAEVALTFDPDSLRAVTEPLVNIRYSVLRALEKQIIQPEIAEKIIQTAKDTYFYDLTYYYLFNCFEENDRELEPFKQFVMENRKELDLKQKDALKLIEYLNTIY</sequence>
<reference evidence="2 3" key="1">
    <citation type="submission" date="2019-11" db="EMBL/GenBank/DDBJ databases">
        <title>Draft genome sequences of five Paenibacillus species of dairy origin.</title>
        <authorList>
            <person name="Olajide A.M."/>
            <person name="Chen S."/>
            <person name="Lapointe G."/>
        </authorList>
    </citation>
    <scope>NUCLEOTIDE SEQUENCE [LARGE SCALE GENOMIC DNA]</scope>
    <source>
        <strain evidence="2 3">12CR55</strain>
    </source>
</reference>
<dbReference type="InterPro" id="IPR012924">
    <property type="entry name" value="TfuA_core"/>
</dbReference>
<evidence type="ECO:0000313" key="3">
    <source>
        <dbReference type="Proteomes" id="UP000447876"/>
    </source>
</evidence>
<dbReference type="EMBL" id="WNZW01000002">
    <property type="protein sequence ID" value="MUG45296.1"/>
    <property type="molecule type" value="Genomic_DNA"/>
</dbReference>
<evidence type="ECO:0000313" key="2">
    <source>
        <dbReference type="EMBL" id="MUG45296.1"/>
    </source>
</evidence>
<evidence type="ECO:0000259" key="1">
    <source>
        <dbReference type="Pfam" id="PF07812"/>
    </source>
</evidence>
<organism evidence="2 3">
    <name type="scientific">Paenibacillus woosongensis</name>
    <dbReference type="NCBI Taxonomy" id="307580"/>
    <lineage>
        <taxon>Bacteria</taxon>
        <taxon>Bacillati</taxon>
        <taxon>Bacillota</taxon>
        <taxon>Bacilli</taxon>
        <taxon>Bacillales</taxon>
        <taxon>Paenibacillaceae</taxon>
        <taxon>Paenibacillus</taxon>
    </lineage>
</organism>
<gene>
    <name evidence="2" type="ORF">GNP95_09825</name>
</gene>
<accession>A0A7X2Z1T5</accession>
<dbReference type="RefSeq" id="WP_155610641.1">
    <property type="nucleotide sequence ID" value="NZ_WNZW01000002.1"/>
</dbReference>
<proteinExistence type="predicted"/>
<dbReference type="OrthoDB" id="118811at2"/>
<feature type="domain" description="TfuA-like core" evidence="1">
    <location>
        <begin position="39"/>
        <end position="153"/>
    </location>
</feature>
<dbReference type="Proteomes" id="UP000447876">
    <property type="component" value="Unassembled WGS sequence"/>
</dbReference>
<protein>
    <submittedName>
        <fullName evidence="2">TfuA-related McrA-glycine thioamidation protein</fullName>
    </submittedName>
</protein>